<feature type="non-terminal residue" evidence="1">
    <location>
        <position position="111"/>
    </location>
</feature>
<dbReference type="EMBL" id="SEYY01000838">
    <property type="protein sequence ID" value="KAB7506399.1"/>
    <property type="molecule type" value="Genomic_DNA"/>
</dbReference>
<dbReference type="Proteomes" id="UP000326759">
    <property type="component" value="Unassembled WGS sequence"/>
</dbReference>
<comment type="caution">
    <text evidence="1">The sequence shown here is derived from an EMBL/GenBank/DDBJ whole genome shotgun (WGS) entry which is preliminary data.</text>
</comment>
<sequence>VELVIGRLLYKVNILITLRRHSPLIRVLFGSFHFEDFFYLLIVVSKHWRILMSVTIQMYSLNYCTGDCEIFKRIGKYFINFPNRKAGLRYITIDLRSSVFLVERGDSLLEK</sequence>
<accession>A0A5N5TJR4</accession>
<keyword evidence="2" id="KW-1185">Reference proteome</keyword>
<organism evidence="1 2">
    <name type="scientific">Armadillidium nasatum</name>
    <dbReference type="NCBI Taxonomy" id="96803"/>
    <lineage>
        <taxon>Eukaryota</taxon>
        <taxon>Metazoa</taxon>
        <taxon>Ecdysozoa</taxon>
        <taxon>Arthropoda</taxon>
        <taxon>Crustacea</taxon>
        <taxon>Multicrustacea</taxon>
        <taxon>Malacostraca</taxon>
        <taxon>Eumalacostraca</taxon>
        <taxon>Peracarida</taxon>
        <taxon>Isopoda</taxon>
        <taxon>Oniscidea</taxon>
        <taxon>Crinocheta</taxon>
        <taxon>Armadillidiidae</taxon>
        <taxon>Armadillidium</taxon>
    </lineage>
</organism>
<evidence type="ECO:0000313" key="1">
    <source>
        <dbReference type="EMBL" id="KAB7506399.1"/>
    </source>
</evidence>
<gene>
    <name evidence="1" type="ORF">Anas_07346</name>
</gene>
<evidence type="ECO:0000313" key="2">
    <source>
        <dbReference type="Proteomes" id="UP000326759"/>
    </source>
</evidence>
<feature type="non-terminal residue" evidence="1">
    <location>
        <position position="1"/>
    </location>
</feature>
<reference evidence="1 2" key="1">
    <citation type="journal article" date="2019" name="PLoS Biol.">
        <title>Sex chromosomes control vertical transmission of feminizing Wolbachia symbionts in an isopod.</title>
        <authorList>
            <person name="Becking T."/>
            <person name="Chebbi M.A."/>
            <person name="Giraud I."/>
            <person name="Moumen B."/>
            <person name="Laverre T."/>
            <person name="Caubet Y."/>
            <person name="Peccoud J."/>
            <person name="Gilbert C."/>
            <person name="Cordaux R."/>
        </authorList>
    </citation>
    <scope>NUCLEOTIDE SEQUENCE [LARGE SCALE GENOMIC DNA]</scope>
    <source>
        <strain evidence="1">ANa2</strain>
        <tissue evidence="1">Whole body excluding digestive tract and cuticle</tissue>
    </source>
</reference>
<protein>
    <submittedName>
        <fullName evidence="1">Uncharacterized protein</fullName>
    </submittedName>
</protein>
<name>A0A5N5TJR4_9CRUS</name>
<proteinExistence type="predicted"/>
<dbReference type="AlphaFoldDB" id="A0A5N5TJR4"/>